<name>A0A1H4SHX0_9FLAO</name>
<dbReference type="EMBL" id="FNTB01000001">
    <property type="protein sequence ID" value="SEC43782.1"/>
    <property type="molecule type" value="Genomic_DNA"/>
</dbReference>
<evidence type="ECO:0000256" key="1">
    <source>
        <dbReference type="SAM" id="Phobius"/>
    </source>
</evidence>
<dbReference type="AlphaFoldDB" id="A0A1H4SHX0"/>
<dbReference type="Pfam" id="PF03203">
    <property type="entry name" value="MerC"/>
    <property type="match status" value="1"/>
</dbReference>
<organism evidence="2 3">
    <name type="scientific">Maribacter dokdonensis</name>
    <dbReference type="NCBI Taxonomy" id="320912"/>
    <lineage>
        <taxon>Bacteria</taxon>
        <taxon>Pseudomonadati</taxon>
        <taxon>Bacteroidota</taxon>
        <taxon>Flavobacteriia</taxon>
        <taxon>Flavobacteriales</taxon>
        <taxon>Flavobacteriaceae</taxon>
        <taxon>Maribacter</taxon>
    </lineage>
</organism>
<sequence length="134" mass="15160">MLLIKQKSDILGTFASSLCLVHCIATPFLFLAQASAATFYSGPPVWWKSLDYVFLAISFLAIFWSTKNTTLKWIKPMLWLSWSVLAAIILNEKLELFPIPELAIYIPALALVILHLFNRNHCKCTTDNCCIHEG</sequence>
<dbReference type="GO" id="GO:0016020">
    <property type="term" value="C:membrane"/>
    <property type="evidence" value="ECO:0007669"/>
    <property type="project" value="InterPro"/>
</dbReference>
<proteinExistence type="predicted"/>
<accession>A0A1H4SHX0</accession>
<keyword evidence="1" id="KW-1133">Transmembrane helix</keyword>
<evidence type="ECO:0000313" key="2">
    <source>
        <dbReference type="EMBL" id="SEC43782.1"/>
    </source>
</evidence>
<dbReference type="RefSeq" id="WP_074673966.1">
    <property type="nucleotide sequence ID" value="NZ_FNTB01000001.1"/>
</dbReference>
<reference evidence="2 3" key="1">
    <citation type="submission" date="2016-10" db="EMBL/GenBank/DDBJ databases">
        <authorList>
            <person name="de Groot N.N."/>
        </authorList>
    </citation>
    <scope>NUCLEOTIDE SEQUENCE [LARGE SCALE GENOMIC DNA]</scope>
    <source>
        <strain evidence="2 3">MAR_2009_71</strain>
    </source>
</reference>
<feature type="transmembrane region" description="Helical" evidence="1">
    <location>
        <begin position="46"/>
        <end position="66"/>
    </location>
</feature>
<keyword evidence="1" id="KW-0812">Transmembrane</keyword>
<dbReference type="GO" id="GO:0015097">
    <property type="term" value="F:mercury ion transmembrane transporter activity"/>
    <property type="evidence" value="ECO:0007669"/>
    <property type="project" value="InterPro"/>
</dbReference>
<keyword evidence="1" id="KW-0472">Membrane</keyword>
<protein>
    <submittedName>
        <fullName evidence="2">MerC mercury resistance protein</fullName>
    </submittedName>
</protein>
<evidence type="ECO:0000313" key="3">
    <source>
        <dbReference type="Proteomes" id="UP000183038"/>
    </source>
</evidence>
<dbReference type="OrthoDB" id="1274419at2"/>
<feature type="transmembrane region" description="Helical" evidence="1">
    <location>
        <begin position="96"/>
        <end position="117"/>
    </location>
</feature>
<dbReference type="InterPro" id="IPR004891">
    <property type="entry name" value="Mercury-R_MerC"/>
</dbReference>
<gene>
    <name evidence="2" type="ORF">SAMN05192540_3171</name>
</gene>
<dbReference type="Proteomes" id="UP000183038">
    <property type="component" value="Unassembled WGS sequence"/>
</dbReference>